<dbReference type="GO" id="GO:1990904">
    <property type="term" value="C:ribonucleoprotein complex"/>
    <property type="evidence" value="ECO:0007669"/>
    <property type="project" value="UniProtKB-KW"/>
</dbReference>
<dbReference type="Gene3D" id="3.40.5.10">
    <property type="entry name" value="Ribosomal protein L9, N-terminal domain"/>
    <property type="match status" value="1"/>
</dbReference>
<evidence type="ECO:0000256" key="3">
    <source>
        <dbReference type="ARBA" id="ARBA00023274"/>
    </source>
</evidence>
<proteinExistence type="inferred from homology"/>
<evidence type="ECO:0000256" key="4">
    <source>
        <dbReference type="SAM" id="Coils"/>
    </source>
</evidence>
<dbReference type="OMA" id="RNRWFPA"/>
<dbReference type="STRING" id="1168221.R7YTV8"/>
<dbReference type="HOGENOM" id="CLU_067878_0_0_1"/>
<keyword evidence="7" id="KW-1185">Reference proteome</keyword>
<dbReference type="InterPro" id="IPR009027">
    <property type="entry name" value="Ribosomal_bL9/RNase_H1_N"/>
</dbReference>
<comment type="similarity">
    <text evidence="1">Belongs to the bacterial ribosomal protein bL9 family.</text>
</comment>
<sequence>MASPLRPSLLPQCSSCARRVANLGLERWQPTYQQTRSKKTSSKQPDHIAVRLLKDVKSFGRAGALVPITAGQMRNMWFPRGIADYVTAPQLKELRARNVAVERDFLFGVELTKKKKAEAAEEEAQEASRQSVRAEVELLSPQRSTELLATLLPPTLDFYRTPITPDTSSPSPATTAPSAPTSIYGSISAPDIAHAIKAILSTNEEAARVVLTDGDIRFMSGSAGTGLVEGAGVGKAEGGMTVDRVKQLGDYEIEIFVKGASEGVRRTVRVLPTEPAR</sequence>
<dbReference type="SUPFAM" id="SSF55658">
    <property type="entry name" value="L9 N-domain-like"/>
    <property type="match status" value="1"/>
</dbReference>
<dbReference type="RefSeq" id="XP_007780605.1">
    <property type="nucleotide sequence ID" value="XM_007782415.1"/>
</dbReference>
<dbReference type="InterPro" id="IPR020070">
    <property type="entry name" value="Ribosomal_bL9_N"/>
</dbReference>
<keyword evidence="2" id="KW-0689">Ribosomal protein</keyword>
<dbReference type="PANTHER" id="PTHR21368">
    <property type="entry name" value="50S RIBOSOMAL PROTEIN L9"/>
    <property type="match status" value="1"/>
</dbReference>
<evidence type="ECO:0000259" key="5">
    <source>
        <dbReference type="Pfam" id="PF01281"/>
    </source>
</evidence>
<gene>
    <name evidence="6" type="ORF">W97_04526</name>
</gene>
<dbReference type="AlphaFoldDB" id="R7YTV8"/>
<evidence type="ECO:0000313" key="7">
    <source>
        <dbReference type="Proteomes" id="UP000016924"/>
    </source>
</evidence>
<dbReference type="Pfam" id="PF01281">
    <property type="entry name" value="Ribosomal_L9_N"/>
    <property type="match status" value="1"/>
</dbReference>
<dbReference type="GO" id="GO:0005840">
    <property type="term" value="C:ribosome"/>
    <property type="evidence" value="ECO:0007669"/>
    <property type="project" value="UniProtKB-KW"/>
</dbReference>
<dbReference type="GeneID" id="19901837"/>
<evidence type="ECO:0000313" key="6">
    <source>
        <dbReference type="EMBL" id="EON65288.1"/>
    </source>
</evidence>
<feature type="domain" description="Ribosomal protein L9" evidence="5">
    <location>
        <begin position="49"/>
        <end position="94"/>
    </location>
</feature>
<dbReference type="InterPro" id="IPR000244">
    <property type="entry name" value="Ribosomal_bL9"/>
</dbReference>
<reference evidence="7" key="1">
    <citation type="submission" date="2012-06" db="EMBL/GenBank/DDBJ databases">
        <title>The genome sequence of Coniosporium apollinis CBS 100218.</title>
        <authorList>
            <consortium name="The Broad Institute Genome Sequencing Platform"/>
            <person name="Cuomo C."/>
            <person name="Gorbushina A."/>
            <person name="Noack S."/>
            <person name="Walker B."/>
            <person name="Young S.K."/>
            <person name="Zeng Q."/>
            <person name="Gargeya S."/>
            <person name="Fitzgerald M."/>
            <person name="Haas B."/>
            <person name="Abouelleil A."/>
            <person name="Alvarado L."/>
            <person name="Arachchi H.M."/>
            <person name="Berlin A.M."/>
            <person name="Chapman S.B."/>
            <person name="Goldberg J."/>
            <person name="Griggs A."/>
            <person name="Gujja S."/>
            <person name="Hansen M."/>
            <person name="Howarth C."/>
            <person name="Imamovic A."/>
            <person name="Larimer J."/>
            <person name="McCowan C."/>
            <person name="Montmayeur A."/>
            <person name="Murphy C."/>
            <person name="Neiman D."/>
            <person name="Pearson M."/>
            <person name="Priest M."/>
            <person name="Roberts A."/>
            <person name="Saif S."/>
            <person name="Shea T."/>
            <person name="Sisk P."/>
            <person name="Sykes S."/>
            <person name="Wortman J."/>
            <person name="Nusbaum C."/>
            <person name="Birren B."/>
        </authorList>
    </citation>
    <scope>NUCLEOTIDE SEQUENCE [LARGE SCALE GENOMIC DNA]</scope>
    <source>
        <strain evidence="7">CBS 100218</strain>
    </source>
</reference>
<keyword evidence="4" id="KW-0175">Coiled coil</keyword>
<dbReference type="eggNOG" id="ENOG502SA1R">
    <property type="taxonomic scope" value="Eukaryota"/>
</dbReference>
<keyword evidence="3" id="KW-0687">Ribonucleoprotein</keyword>
<dbReference type="Proteomes" id="UP000016924">
    <property type="component" value="Unassembled WGS sequence"/>
</dbReference>
<protein>
    <recommendedName>
        <fullName evidence="5">Ribosomal protein L9 domain-containing protein</fullName>
    </recommendedName>
</protein>
<accession>R7YTV8</accession>
<dbReference type="GO" id="GO:0006412">
    <property type="term" value="P:translation"/>
    <property type="evidence" value="ECO:0007669"/>
    <property type="project" value="InterPro"/>
</dbReference>
<evidence type="ECO:0000256" key="1">
    <source>
        <dbReference type="ARBA" id="ARBA00010605"/>
    </source>
</evidence>
<dbReference type="EMBL" id="JH767573">
    <property type="protein sequence ID" value="EON65288.1"/>
    <property type="molecule type" value="Genomic_DNA"/>
</dbReference>
<feature type="coiled-coil region" evidence="4">
    <location>
        <begin position="110"/>
        <end position="137"/>
    </location>
</feature>
<name>R7YTV8_CONA1</name>
<dbReference type="InterPro" id="IPR036935">
    <property type="entry name" value="Ribosomal_bL9_N_sf"/>
</dbReference>
<evidence type="ECO:0000256" key="2">
    <source>
        <dbReference type="ARBA" id="ARBA00022980"/>
    </source>
</evidence>
<dbReference type="GO" id="GO:0003735">
    <property type="term" value="F:structural constituent of ribosome"/>
    <property type="evidence" value="ECO:0007669"/>
    <property type="project" value="InterPro"/>
</dbReference>
<organism evidence="6 7">
    <name type="scientific">Coniosporium apollinis (strain CBS 100218)</name>
    <name type="common">Rock-inhabiting black yeast</name>
    <dbReference type="NCBI Taxonomy" id="1168221"/>
    <lineage>
        <taxon>Eukaryota</taxon>
        <taxon>Fungi</taxon>
        <taxon>Dikarya</taxon>
        <taxon>Ascomycota</taxon>
        <taxon>Pezizomycotina</taxon>
        <taxon>Dothideomycetes</taxon>
        <taxon>Dothideomycetes incertae sedis</taxon>
        <taxon>Coniosporium</taxon>
    </lineage>
</organism>
<dbReference type="OrthoDB" id="5555409at2759"/>